<comment type="caution">
    <text evidence="2">The sequence shown here is derived from an EMBL/GenBank/DDBJ whole genome shotgun (WGS) entry which is preliminary data.</text>
</comment>
<feature type="compositionally biased region" description="Polar residues" evidence="1">
    <location>
        <begin position="17"/>
        <end position="27"/>
    </location>
</feature>
<keyword evidence="3" id="KW-1185">Reference proteome</keyword>
<reference evidence="2 3" key="1">
    <citation type="submission" date="2016-08" db="EMBL/GenBank/DDBJ databases">
        <title>Genome sequence of Clavibacter michiganensis subsp. michiganensis strain CASJ007.</title>
        <authorList>
            <person name="Thapa S.P."/>
            <person name="Coaker G."/>
        </authorList>
    </citation>
    <scope>NUCLEOTIDE SEQUENCE [LARGE SCALE GENOMIC DNA]</scope>
    <source>
        <strain evidence="2">CASJ007</strain>
    </source>
</reference>
<protein>
    <submittedName>
        <fullName evidence="2">Uncharacterized protein</fullName>
    </submittedName>
</protein>
<sequence>MPRTSRRSAWRRPPNPSVTNSRSRSQKVSPWFVISRSGCVRCWYSSGSMSAMRCPRTR</sequence>
<feature type="region of interest" description="Disordered" evidence="1">
    <location>
        <begin position="1"/>
        <end position="27"/>
    </location>
</feature>
<evidence type="ECO:0000256" key="1">
    <source>
        <dbReference type="SAM" id="MobiDB-lite"/>
    </source>
</evidence>
<gene>
    <name evidence="2" type="ORF">CMMCAS07_13660</name>
</gene>
<dbReference type="Proteomes" id="UP000195062">
    <property type="component" value="Unassembled WGS sequence"/>
</dbReference>
<dbReference type="EMBL" id="MDHH01000003">
    <property type="protein sequence ID" value="OUE01351.1"/>
    <property type="molecule type" value="Genomic_DNA"/>
</dbReference>
<dbReference type="AlphaFoldDB" id="A0A251XFY6"/>
<accession>A0A251XFY6</accession>
<evidence type="ECO:0000313" key="3">
    <source>
        <dbReference type="Proteomes" id="UP000195062"/>
    </source>
</evidence>
<name>A0A251XFY6_CLAMM</name>
<feature type="compositionally biased region" description="Basic residues" evidence="1">
    <location>
        <begin position="1"/>
        <end position="10"/>
    </location>
</feature>
<organism evidence="2 3">
    <name type="scientific">Clavibacter michiganensis subsp. michiganensis</name>
    <dbReference type="NCBI Taxonomy" id="33013"/>
    <lineage>
        <taxon>Bacteria</taxon>
        <taxon>Bacillati</taxon>
        <taxon>Actinomycetota</taxon>
        <taxon>Actinomycetes</taxon>
        <taxon>Micrococcales</taxon>
        <taxon>Microbacteriaceae</taxon>
        <taxon>Clavibacter</taxon>
    </lineage>
</organism>
<evidence type="ECO:0000313" key="2">
    <source>
        <dbReference type="EMBL" id="OUE01351.1"/>
    </source>
</evidence>
<proteinExistence type="predicted"/>